<dbReference type="Gene3D" id="1.25.40.880">
    <property type="entry name" value="Alkyl sulfatase, dimerisation domain"/>
    <property type="match status" value="1"/>
</dbReference>
<dbReference type="SUPFAM" id="SSF56281">
    <property type="entry name" value="Metallo-hydrolase/oxidoreductase"/>
    <property type="match status" value="1"/>
</dbReference>
<dbReference type="PANTHER" id="PTHR43223">
    <property type="entry name" value="ALKYL/ARYL-SULFATASE"/>
    <property type="match status" value="1"/>
</dbReference>
<dbReference type="InterPro" id="IPR052195">
    <property type="entry name" value="Bact_Alkyl/Aryl-Sulfatase"/>
</dbReference>
<protein>
    <submittedName>
        <fullName evidence="6">Alkyl sulfatase dimerization domain-containing protein</fullName>
    </submittedName>
</protein>
<feature type="domain" description="Metallo-beta-lactamase" evidence="5">
    <location>
        <begin position="105"/>
        <end position="328"/>
    </location>
</feature>
<dbReference type="InterPro" id="IPR001279">
    <property type="entry name" value="Metallo-B-lactamas"/>
</dbReference>
<keyword evidence="7" id="KW-1185">Reference proteome</keyword>
<keyword evidence="3" id="KW-0862">Zinc</keyword>
<dbReference type="InterPro" id="IPR036527">
    <property type="entry name" value="SCP2_sterol-bd_dom_sf"/>
</dbReference>
<comment type="similarity">
    <text evidence="4">Belongs to the metallo-beta-lactamase superfamily. Type III sulfatase family.</text>
</comment>
<sequence length="638" mass="69924">MDQDLAPKAATAKTIAANAAAAESLPLSDRRDYEDSVRGFIGTVSEPITRSDGAIVLAVDSHDEMLKADAPETVHPSLWRHAQVSRPHGLFEVVDRVYQVRGLDLSNMTIIEGDTGILIIDPLVYNETAAAALALYRKHRGDREVKAVIYTHSHLDHYGGSRAVTTQAHVDAGTVTVIAPTGFLEEAASENVYAGNAMSRRALYQTANIVAPGARGQVNSGLGNVAGHAGLNTLIAPTDIITATGQKRTVDGVDMEFQLALGTEAPSEFLIYFPQFRALCTAEDATHTMHQLYTLRGAQIRDAVAWWKALDEAIALYGDRTDLLFAQHTWPTWGTDEVTQLLADQRDVYKYIHDEVLRMANCGMTADEIAEEIELPPALQAQWYTHGYYGSLSHNAKAVYQRYLGWYDSHPAHLHRLPPADVAPRYVKAMGGRDTALATAQDAFDEGDYRWAAELLTHLVFADPGDREATLLQADTFEQLGYQSENGLWRNEYLTAALELRHGVRDLGTVNLAGADVLAAMAPDMLFDLAGIKLNGPKAWDLRLRVNWTISDGDSSKRFAVQIRNGVFIYTPELELLEPDLVITTTKDALAQLVLGASTVDDLVGAGEITTNREDLGALASVFNLVEPFPFWFNIVTP</sequence>
<dbReference type="SUPFAM" id="SSF55718">
    <property type="entry name" value="SCP-like"/>
    <property type="match status" value="1"/>
</dbReference>
<dbReference type="Pfam" id="PF14863">
    <property type="entry name" value="Alkyl_sulf_dimr"/>
    <property type="match status" value="1"/>
</dbReference>
<dbReference type="InterPro" id="IPR038536">
    <property type="entry name" value="Alkyl/aryl-sulf_dimr_sf"/>
</dbReference>
<evidence type="ECO:0000256" key="2">
    <source>
        <dbReference type="ARBA" id="ARBA00022801"/>
    </source>
</evidence>
<proteinExistence type="inferred from homology"/>
<keyword evidence="2" id="KW-0378">Hydrolase</keyword>
<dbReference type="Gene3D" id="3.60.15.30">
    <property type="entry name" value="Metallo-beta-lactamase domain"/>
    <property type="match status" value="1"/>
</dbReference>
<dbReference type="Pfam" id="PF00753">
    <property type="entry name" value="Lactamase_B"/>
    <property type="match status" value="1"/>
</dbReference>
<dbReference type="InterPro" id="IPR036866">
    <property type="entry name" value="RibonucZ/Hydroxyglut_hydro"/>
</dbReference>
<evidence type="ECO:0000259" key="5">
    <source>
        <dbReference type="SMART" id="SM00849"/>
    </source>
</evidence>
<dbReference type="PANTHER" id="PTHR43223:SF1">
    <property type="entry name" value="ALKYL_ARYL-SULFATASE BDS1"/>
    <property type="match status" value="1"/>
</dbReference>
<evidence type="ECO:0000313" key="7">
    <source>
        <dbReference type="Proteomes" id="UP001185737"/>
    </source>
</evidence>
<dbReference type="InterPro" id="IPR044097">
    <property type="entry name" value="Bds1/SdsA1_MBL-fold"/>
</dbReference>
<comment type="caution">
    <text evidence="6">The sequence shown here is derived from an EMBL/GenBank/DDBJ whole genome shotgun (WGS) entry which is preliminary data.</text>
</comment>
<dbReference type="EMBL" id="JAWLKA010000003">
    <property type="protein sequence ID" value="MDV6280155.1"/>
    <property type="molecule type" value="Genomic_DNA"/>
</dbReference>
<name>A0ABU4C9C7_RHOJO</name>
<dbReference type="SMART" id="SM00849">
    <property type="entry name" value="Lactamase_B"/>
    <property type="match status" value="1"/>
</dbReference>
<reference evidence="6 7" key="1">
    <citation type="submission" date="2023-10" db="EMBL/GenBank/DDBJ databases">
        <title>Development of a sustainable strategy for remediation of hydrocarbon-contaminated territories based on the waste exchange concept.</title>
        <authorList>
            <person name="Krivoruchko A."/>
        </authorList>
    </citation>
    <scope>NUCLEOTIDE SEQUENCE [LARGE SCALE GENOMIC DNA]</scope>
    <source>
        <strain evidence="6 7">IEGM 60</strain>
    </source>
</reference>
<dbReference type="RefSeq" id="WP_317567795.1">
    <property type="nucleotide sequence ID" value="NZ_JAWLKA010000003.1"/>
</dbReference>
<evidence type="ECO:0000313" key="6">
    <source>
        <dbReference type="EMBL" id="MDV6280155.1"/>
    </source>
</evidence>
<dbReference type="CDD" id="cd07710">
    <property type="entry name" value="arylsulfatase_Sdsa1-like_MBL-fold"/>
    <property type="match status" value="1"/>
</dbReference>
<dbReference type="InterPro" id="IPR029229">
    <property type="entry name" value="Alkyl_sulf_C"/>
</dbReference>
<dbReference type="Pfam" id="PF14864">
    <property type="entry name" value="Alkyl_sulf_C"/>
    <property type="match status" value="1"/>
</dbReference>
<evidence type="ECO:0000256" key="4">
    <source>
        <dbReference type="ARBA" id="ARBA00033751"/>
    </source>
</evidence>
<gene>
    <name evidence="6" type="ORF">R3Q59_06540</name>
</gene>
<accession>A0ABU4C9C7</accession>
<dbReference type="InterPro" id="IPR029228">
    <property type="entry name" value="Alkyl_sulf_dimr"/>
</dbReference>
<dbReference type="Gene3D" id="3.30.1050.10">
    <property type="entry name" value="SCP2 sterol-binding domain"/>
    <property type="match status" value="1"/>
</dbReference>
<evidence type="ECO:0000256" key="1">
    <source>
        <dbReference type="ARBA" id="ARBA00022723"/>
    </source>
</evidence>
<keyword evidence="1" id="KW-0479">Metal-binding</keyword>
<dbReference type="Proteomes" id="UP001185737">
    <property type="component" value="Unassembled WGS sequence"/>
</dbReference>
<organism evidence="6 7">
    <name type="scientific">Rhodococcus jostii</name>
    <dbReference type="NCBI Taxonomy" id="132919"/>
    <lineage>
        <taxon>Bacteria</taxon>
        <taxon>Bacillati</taxon>
        <taxon>Actinomycetota</taxon>
        <taxon>Actinomycetes</taxon>
        <taxon>Mycobacteriales</taxon>
        <taxon>Nocardiaceae</taxon>
        <taxon>Rhodococcus</taxon>
    </lineage>
</organism>
<evidence type="ECO:0000256" key="3">
    <source>
        <dbReference type="ARBA" id="ARBA00022833"/>
    </source>
</evidence>